<evidence type="ECO:0000313" key="4">
    <source>
        <dbReference type="EMBL" id="CAL6061024.1"/>
    </source>
</evidence>
<name>A0AA86PQV2_9EUKA</name>
<evidence type="ECO:0000256" key="1">
    <source>
        <dbReference type="SAM" id="MobiDB-lite"/>
    </source>
</evidence>
<evidence type="ECO:0000259" key="2">
    <source>
        <dbReference type="PROSITE" id="PS50878"/>
    </source>
</evidence>
<dbReference type="Pfam" id="PF00078">
    <property type="entry name" value="RVT_1"/>
    <property type="match status" value="1"/>
</dbReference>
<keyword evidence="5" id="KW-1185">Reference proteome</keyword>
<reference evidence="4 5" key="2">
    <citation type="submission" date="2024-07" db="EMBL/GenBank/DDBJ databases">
        <authorList>
            <person name="Akdeniz Z."/>
        </authorList>
    </citation>
    <scope>NUCLEOTIDE SEQUENCE [LARGE SCALE GENOMIC DNA]</scope>
</reference>
<dbReference type="InterPro" id="IPR000477">
    <property type="entry name" value="RT_dom"/>
</dbReference>
<gene>
    <name evidence="3" type="ORF">HINF_LOCUS32315</name>
    <name evidence="4" type="ORF">HINF_LOCUS49507</name>
</gene>
<feature type="region of interest" description="Disordered" evidence="1">
    <location>
        <begin position="128"/>
        <end position="147"/>
    </location>
</feature>
<keyword evidence="3" id="KW-0808">Transferase</keyword>
<comment type="caution">
    <text evidence="3">The sequence shown here is derived from an EMBL/GenBank/DDBJ whole genome shotgun (WGS) entry which is preliminary data.</text>
</comment>
<feature type="region of interest" description="Disordered" evidence="1">
    <location>
        <begin position="1082"/>
        <end position="1104"/>
    </location>
</feature>
<protein>
    <submittedName>
        <fullName evidence="3">Reverse transcriptase (RNA-dependent DNA polymerase)</fullName>
    </submittedName>
    <submittedName>
        <fullName evidence="4">Reverse_transcriptase (RNA-dependent DNA polymerase)</fullName>
    </submittedName>
</protein>
<feature type="compositionally biased region" description="Basic and acidic residues" evidence="1">
    <location>
        <begin position="3184"/>
        <end position="3197"/>
    </location>
</feature>
<dbReference type="EMBL" id="CAXDID020000233">
    <property type="protein sequence ID" value="CAL6061024.1"/>
    <property type="molecule type" value="Genomic_DNA"/>
</dbReference>
<accession>A0AA86PQV2</accession>
<sequence length="3340" mass="379036">MWLSQIGCGRQNPPVQSVELASSRIRMAKGMPSGKISQKSQAELALNKQVNEEACSQVFFAASYEQFMASQTPSRCSELENNKTGEKEIIKNLIDTGFLSDDSNENRKIVKSQSLTCYDNATCQKSEVKPQKKKDQTYGVRKGKNSDQSAHIQNILNTISSSSFHVKNMDPKTIQVTSTCNATDTGQDALISQDVNLMKLDTRSASQGPVSDRLNMVHHDKEISLQTVATQPQPNLIDCENVALQDISTSRQECSQNLEHLQHQTEPVKAPDAQKIVNPSDGSQPIPGDISLDMTGDQTTQSISLLQTRDLPPLHDLQQNQADPAFPAQPDDLSLNDTSKAFLTNFGVEDKKQPIQVFNSSATTPPLDAQPNFPPSIANNCVHPIESKDSVNQHLNQPEEQTKPQKKDDVLLVPGGRTLPLIKRKRVSDYVMVNTYEDRTQSTGCKPVKYRKVCKISQKSQAELALNKQVNEEACSQVFFAASYEQFMASQTPSRCSELENNKTGEKEIIKNLIDTGFLSDDSNENRKIVKSQSLTCYDNATCQKSEVKPQKKKDQTYGVRKGKNSDQSAHIQNILNTISSSSFHVKNMDPKTIQVTSTCNATDTGQDALISQDVNLMKLDTRSASQGPVSDRLNMVHHDKEISLQTVATQPQPNLIDCENVALQDISTSRQECSQNLEHLQHQTEPVKAPDAQKIVNPSDGSQPIPEDGNNDVQSTSQSVSAYKLKRLAIGNVSKKQTKCDDINTSRTYANSSSAKRNLPMSLLSVQSEQDMDFTHYYLNNSKVLTLNIGTDKSIVDFMLQNALDPKVVDQINNVFGQNPIILNAGLNSCLQIQKLPIQSNIQQSRKIRVCMTTSIEECVPKLLSNGYISDELLSLLIHISISPEYGILYPSFIQSPEIHYDDDNNIGKLCSGKKVCFCPFIFSQHWFLMIICNQESFILDGMNHVLSQDLQQQQEFIDMLTTARSITSCESTQVLPITMKCEIGKHPQLTGFDCGLFIIFVMLKIMKHDIPINEIQNIEFLCDSASAIRQRAFTLISTFSRADDQQDITEIDNKQQFSSDYEVVSTPMVQKVPIKPLKKTKPSTAQVQATTKQHDNSQYPPKANIKAQPAKLESDAFLSIFGNFTDHFCFNVSNANCYILRTDVIQLASDFLNALNLKRGSVNQFDLWPISHLSDNAKRFDSQVKIAQCAQLGLISQSFPRKPSQDTKYDYKVWQNHRKMMASNRYSSLYGDSVLDQDLTAQEFSVKGQKTIVFHDMRIPFTTIQAELRYVDYAHSIKQQQQTKQAPSFTLQLKLCTAYDPDASKASEHIAFNRMYNSIIIRVGNNDFVIIPLNDLFDIEQTVISGQLISTFCFKSDSNTHLILPIPHQHICDSHKTYVQELQSNYQWIQEKAKLLVIVQKLKEDILSNGAHIPEPQDNVPFNDVTNGEIPWRTTINMSKPQIISPQDYSSQILPSDNPISVIEQVCPTVDQQDRYKVVSNLFRLVNERMPLIIRLYNRPIYDSSKILVPDSDFFRRFHPLPDSGFKKGLRLHTNLSGSFLWQTMDIYPIYQALIKINGTEFDDITIQLARVCRQYTENIIDYPDHLIVQSTSFGGLICLIPLQALDFTIITENHANMHINQESLSIQIISNHLCITSLFYAIKEINKTQMDQMNVVQMQIVDTPPLELPPDDPLVQNATLQQKQKLITGFDTDAHVPDIIDFVNKQDTHIMLTPMVYVSYQDLPPTSSNNTVKPVNHPLEAHHHNEDGYACIVLPSDCVMENQSSTIDQMSCLIIDEVNSPHKLQHIQADWINFGHLIYRNAWSNKFYCKYDTLCQRHNLDNLSRVYSPLSNDSVRVDSNSQWYRGQIKYTDQSSNLKQYDIIIKTTFNLKFNDQADTLLIFIIELKCYSFLNLQQCIKVESTLDSEHLTFQSLQTQNHITLIVHELEFQMLGFYKRSKARNNKALIIQRKHEQAHLLNIINGKSSSSWQDYQLSLQFKFNINLDEPIWYHCKLLPQYQSRHIKELEDCFNSNHFSIDNLQKMWISINKESKNINTYSPTLIYSHKLQTQSKYITSQMSCGNLFSETPFFESVELLPSLHNVHPICNILDNHRLKFIDPRGSAALIIDNSTQWTLGTVQTDSFNSVKVLIKICSDPHNLQGTSILIYAGEPSDYAIMDLCMVQNIVSEPTKNLKLQISMNFKTSENGPIVIVKIDTEGLQNLGFRFKEIKSTFFDLVRIHNFDEKRKKQSYNIIASLRQINNFQKSKSLSSDIIKMTQIARNNNTTAVIAQAALTFKCSTCNDECFSSYGILRHQDSVDHKLRVKQTAESFTKTIDQIESLSFMMINYAYPDLTSISHGVLFKCECSFVGMTALDILFHQHFNCPKTTCSPWSVIEGQFEAKKKPILIIKAKSQLTIEPEQQELHEKPFQTWVNDNKLIPTPETVKFIPQETLIITPIVVMKQSQLECEERIHAIRQKCSITPEECVHDLTFERIVDLINKLDPKKPIEAINSLLTSCRLQSTVVNSSNYDREQGIYIPPSVQPPSVQPNAQNRPSNPLYSEVVETINATPQQREANENGSQPEIKQKIKMFTGAFQGKIHDLIQENKFSKALQAIETNLNKESLGQTRTDLKQIEEIRKQQLAKLFPTPRKVELKAVFRPFKHAYFKIKESEVVDAIKELDASKSCGASGLSNKIIKKLVNNGRFIQILASAFETLINDPKQMSQILPLFEFRVTLVPKDDGSSRPLAINETMINVLQKIMLKRKDMLPHNFCDEVHTMHADAMLSCKIAGKTLSNRNIILSVDLASAYNNLTTEAIINGMELQGVPQQIQLFVIGMIQAQNCIETHSHSILQGSVCSTLIFSYCMNPVILELKQRFACVNFADDTIVELKPLDTEKMALEFLDKLFGKYGMHVNTRKCKSTANGAIVTFMGTKYSQNRYDTRTHISSDILIVAAKYQQIIKQMLERGLPRSNVMGLFLKCVCTKCSWAIRIDDYNDFTINDYNKVDEILARTFYNIAQPKAISQEDLDGPRSKETIQSLIALMAASIKNLNGFGLILPGLSFQTAQKLLASNKIDPRFKKLQHSIKSENEKMEHAALSTNQDCFVTHTLAYDFDYDNIEFRRAINILFDTVSVNIPSRECSICHTVHEDSNHSIYCQNFSGLSIQRHNRTQYDLIAALPVKHQPKLSPTYGQFKSSKNKAPDDPKTNKDPGKVLHQMGNADVMIIHNDKPHFFDMSITQRGPTMNREYTQKLETHSTNYEVHTNQIHPIILSDQCTIHPESLKKINQFCRVDKFLRSTARSIIKSHGNRTRIYNEAVKQHAEELQLQFTYADNHDIFYEEFQNRDDDNVVISHDL</sequence>
<evidence type="ECO:0000313" key="5">
    <source>
        <dbReference type="Proteomes" id="UP001642409"/>
    </source>
</evidence>
<feature type="region of interest" description="Disordered" evidence="1">
    <location>
        <begin position="3171"/>
        <end position="3197"/>
    </location>
</feature>
<feature type="domain" description="Reverse transcriptase" evidence="2">
    <location>
        <begin position="2702"/>
        <end position="2919"/>
    </location>
</feature>
<evidence type="ECO:0000313" key="3">
    <source>
        <dbReference type="EMBL" id="CAI9944670.1"/>
    </source>
</evidence>
<proteinExistence type="predicted"/>
<reference evidence="3" key="1">
    <citation type="submission" date="2023-06" db="EMBL/GenBank/DDBJ databases">
        <authorList>
            <person name="Kurt Z."/>
        </authorList>
    </citation>
    <scope>NUCLEOTIDE SEQUENCE</scope>
</reference>
<feature type="compositionally biased region" description="Polar residues" evidence="1">
    <location>
        <begin position="1084"/>
        <end position="1101"/>
    </location>
</feature>
<dbReference type="EMBL" id="CATOUU010000730">
    <property type="protein sequence ID" value="CAI9944670.1"/>
    <property type="molecule type" value="Genomic_DNA"/>
</dbReference>
<dbReference type="GO" id="GO:0003964">
    <property type="term" value="F:RNA-directed DNA polymerase activity"/>
    <property type="evidence" value="ECO:0007669"/>
    <property type="project" value="UniProtKB-KW"/>
</dbReference>
<feature type="region of interest" description="Disordered" evidence="1">
    <location>
        <begin position="548"/>
        <end position="567"/>
    </location>
</feature>
<keyword evidence="3" id="KW-0695">RNA-directed DNA polymerase</keyword>
<keyword evidence="3" id="KW-0548">Nucleotidyltransferase</keyword>
<organism evidence="3">
    <name type="scientific">Hexamita inflata</name>
    <dbReference type="NCBI Taxonomy" id="28002"/>
    <lineage>
        <taxon>Eukaryota</taxon>
        <taxon>Metamonada</taxon>
        <taxon>Diplomonadida</taxon>
        <taxon>Hexamitidae</taxon>
        <taxon>Hexamitinae</taxon>
        <taxon>Hexamita</taxon>
    </lineage>
</organism>
<dbReference type="PROSITE" id="PS50878">
    <property type="entry name" value="RT_POL"/>
    <property type="match status" value="1"/>
</dbReference>
<dbReference type="SUPFAM" id="SSF54001">
    <property type="entry name" value="Cysteine proteinases"/>
    <property type="match status" value="1"/>
</dbReference>
<dbReference type="InterPro" id="IPR038765">
    <property type="entry name" value="Papain-like_cys_pep_sf"/>
</dbReference>
<feature type="region of interest" description="Disordered" evidence="1">
    <location>
        <begin position="681"/>
        <end position="717"/>
    </location>
</feature>
<dbReference type="Proteomes" id="UP001642409">
    <property type="component" value="Unassembled WGS sequence"/>
</dbReference>